<comment type="caution">
    <text evidence="2">The sequence shown here is derived from an EMBL/GenBank/DDBJ whole genome shotgun (WGS) entry which is preliminary data.</text>
</comment>
<feature type="region of interest" description="Disordered" evidence="1">
    <location>
        <begin position="119"/>
        <end position="339"/>
    </location>
</feature>
<feature type="compositionally biased region" description="Pro residues" evidence="1">
    <location>
        <begin position="273"/>
        <end position="290"/>
    </location>
</feature>
<feature type="compositionally biased region" description="Pro residues" evidence="1">
    <location>
        <begin position="222"/>
        <end position="251"/>
    </location>
</feature>
<reference evidence="2" key="1">
    <citation type="submission" date="2020-07" db="EMBL/GenBank/DDBJ databases">
        <title>Huge and variable diversity of episymbiotic CPR bacteria and DPANN archaea in groundwater ecosystems.</title>
        <authorList>
            <person name="He C.Y."/>
            <person name="Keren R."/>
            <person name="Whittaker M."/>
            <person name="Farag I.F."/>
            <person name="Doudna J."/>
            <person name="Cate J.H.D."/>
            <person name="Banfield J.F."/>
        </authorList>
    </citation>
    <scope>NUCLEOTIDE SEQUENCE</scope>
    <source>
        <strain evidence="2">NC_groundwater_973_Pr1_S-0.2um_54_13</strain>
    </source>
</reference>
<proteinExistence type="predicted"/>
<evidence type="ECO:0000313" key="2">
    <source>
        <dbReference type="EMBL" id="MBI3631227.1"/>
    </source>
</evidence>
<feature type="compositionally biased region" description="Pro residues" evidence="1">
    <location>
        <begin position="146"/>
        <end position="177"/>
    </location>
</feature>
<evidence type="ECO:0000313" key="3">
    <source>
        <dbReference type="Proteomes" id="UP000753196"/>
    </source>
</evidence>
<sequence length="339" mass="37071">MRHTYAKQELDERYKKLPKALKDAMFSPEIAEKIFDIGKRNGLNIEKTGFIAEETGFIILGLTQPREFVGILADRLGTDRDAAYKIASEISHQVLFPLRETLKQTHDIQIGEQELQKEALAPKASSVTPPTAPLPAPISAPQARAPTPPIPIPAPLTPTPPTRTPPPPAPKPPPIPQAIPREIPKPSPSLPQEKPLPRNTIDLRLSIPELPAPEKPSMPSSPASPIPQPMPPKPVAPAPLVVPPKPQPAFTPQPTFAQNPKIPPIDLRNVPKPFVPPAPETPKPQQPPLSPEIKTTEEAMTRPPMPEPPEIKTEPETLKPAPEKKTLNPGFDPYREPIE</sequence>
<protein>
    <submittedName>
        <fullName evidence="2">Uncharacterized protein</fullName>
    </submittedName>
</protein>
<dbReference type="Proteomes" id="UP000753196">
    <property type="component" value="Unassembled WGS sequence"/>
</dbReference>
<dbReference type="AlphaFoldDB" id="A0A932VPU0"/>
<name>A0A932VPU0_9BACT</name>
<organism evidence="2 3">
    <name type="scientific">Candidatus Sungiibacteriota bacterium</name>
    <dbReference type="NCBI Taxonomy" id="2750080"/>
    <lineage>
        <taxon>Bacteria</taxon>
        <taxon>Candidatus Sungiibacteriota</taxon>
    </lineage>
</organism>
<evidence type="ECO:0000256" key="1">
    <source>
        <dbReference type="SAM" id="MobiDB-lite"/>
    </source>
</evidence>
<dbReference type="EMBL" id="JACQCR010000062">
    <property type="protein sequence ID" value="MBI3631227.1"/>
    <property type="molecule type" value="Genomic_DNA"/>
</dbReference>
<accession>A0A932VPU0</accession>
<feature type="compositionally biased region" description="Basic and acidic residues" evidence="1">
    <location>
        <begin position="309"/>
        <end position="326"/>
    </location>
</feature>
<gene>
    <name evidence="2" type="ORF">HY221_02720</name>
</gene>
<dbReference type="PRINTS" id="PR01217">
    <property type="entry name" value="PRICHEXTENSN"/>
</dbReference>